<dbReference type="EMBL" id="CP150951">
    <property type="protein sequence ID" value="WZC50120.1"/>
    <property type="molecule type" value="Genomic_DNA"/>
</dbReference>
<evidence type="ECO:0000313" key="5">
    <source>
        <dbReference type="Proteomes" id="UP001440612"/>
    </source>
</evidence>
<dbReference type="RefSeq" id="WP_341368229.1">
    <property type="nucleotide sequence ID" value="NZ_CP150951.2"/>
</dbReference>
<dbReference type="InterPro" id="IPR011250">
    <property type="entry name" value="OMP/PagP_B-barrel"/>
</dbReference>
<protein>
    <submittedName>
        <fullName evidence="4">Outer membrane protein</fullName>
    </submittedName>
</protein>
<proteinExistence type="predicted"/>
<sequence>MKRHLSTSILITIFANPVLAGGLSDPIIPPPPLPAPATVPFDWYVGLQAGPAAGDLIPELPDTAFPETSVEGAFYGLHGGVQRSFGAITAGVEIDYNTASSALEDEDNLVSAEIDTLAHLKIRAGGNLGSALIYGVAGLAYASGEIQPIGAPVEVADTAPFYGIGTDIMLSESISVGAEVLLHEFENVDDSAVDVEFTTAMLRVSYHF</sequence>
<evidence type="ECO:0000259" key="3">
    <source>
        <dbReference type="Pfam" id="PF13505"/>
    </source>
</evidence>
<feature type="domain" description="Outer membrane protein beta-barrel" evidence="3">
    <location>
        <begin position="35"/>
        <end position="208"/>
    </location>
</feature>
<feature type="chain" id="PRO_5047078731" evidence="2">
    <location>
        <begin position="21"/>
        <end position="208"/>
    </location>
</feature>
<reference evidence="5" key="1">
    <citation type="submission" date="2024-04" db="EMBL/GenBank/DDBJ databases">
        <title>Phylogenomic analyses of a clade within the roseobacter group suggest taxonomic reassignments of species of the genera Aestuariivita, Citreicella, Loktanella, Nautella, Pelagibaca, Ruegeria, Thalassobius, Thiobacimonas and Tropicibacter, and the proposal o.</title>
        <authorList>
            <person name="Jeon C.O."/>
        </authorList>
    </citation>
    <scope>NUCLEOTIDE SEQUENCE [LARGE SCALE GENOMIC DNA]</scope>
    <source>
        <strain evidence="5">BS5-3</strain>
    </source>
</reference>
<evidence type="ECO:0000256" key="2">
    <source>
        <dbReference type="SAM" id="SignalP"/>
    </source>
</evidence>
<dbReference type="InterPro" id="IPR027385">
    <property type="entry name" value="Beta-barrel_OMP"/>
</dbReference>
<dbReference type="Pfam" id="PF13505">
    <property type="entry name" value="OMP_b-brl"/>
    <property type="match status" value="1"/>
</dbReference>
<evidence type="ECO:0000256" key="1">
    <source>
        <dbReference type="ARBA" id="ARBA00022729"/>
    </source>
</evidence>
<name>A0ABZ2V6L4_9RHOB</name>
<dbReference type="Gene3D" id="2.40.160.20">
    <property type="match status" value="1"/>
</dbReference>
<dbReference type="SUPFAM" id="SSF56925">
    <property type="entry name" value="OMPA-like"/>
    <property type="match status" value="1"/>
</dbReference>
<gene>
    <name evidence="4" type="ORF">AABB29_05605</name>
</gene>
<evidence type="ECO:0000313" key="4">
    <source>
        <dbReference type="EMBL" id="WZC50120.1"/>
    </source>
</evidence>
<keyword evidence="1 2" id="KW-0732">Signal</keyword>
<feature type="signal peptide" evidence="2">
    <location>
        <begin position="1"/>
        <end position="20"/>
    </location>
</feature>
<organism evidence="4 5">
    <name type="scientific">Yoonia phaeophyticola</name>
    <dbReference type="NCBI Taxonomy" id="3137369"/>
    <lineage>
        <taxon>Bacteria</taxon>
        <taxon>Pseudomonadati</taxon>
        <taxon>Pseudomonadota</taxon>
        <taxon>Alphaproteobacteria</taxon>
        <taxon>Rhodobacterales</taxon>
        <taxon>Paracoccaceae</taxon>
        <taxon>Yoonia</taxon>
    </lineage>
</organism>
<accession>A0ABZ2V6L4</accession>
<dbReference type="Proteomes" id="UP001440612">
    <property type="component" value="Chromosome"/>
</dbReference>
<keyword evidence="5" id="KW-1185">Reference proteome</keyword>